<organism evidence="4 5">
    <name type="scientific">Calycina marina</name>
    <dbReference type="NCBI Taxonomy" id="1763456"/>
    <lineage>
        <taxon>Eukaryota</taxon>
        <taxon>Fungi</taxon>
        <taxon>Dikarya</taxon>
        <taxon>Ascomycota</taxon>
        <taxon>Pezizomycotina</taxon>
        <taxon>Leotiomycetes</taxon>
        <taxon>Helotiales</taxon>
        <taxon>Pezizellaceae</taxon>
        <taxon>Calycina</taxon>
    </lineage>
</organism>
<sequence length="466" mass="52674">MSIPGSSLIPQSLRIPRCGNWLPEDTWILRTWLSNIVSFVDVHPKPLHPVIHELQCVIEEDAGLFMLFNDMFEQIPLQKAYARDPFGASYVRDYKHMLRLFNEVLLRAPLFAESELIGLPMNAILDWPMSTSAGQAAFLSSKLNIQVKKVLDVWAAYLQSEASASVINESQTGWLGPPALAAMRISTSSRRTPHWTFESTFVCNRSLPHFGFTSWDDFFTRRFQPGVRPIASPLDHNVIINPCECAPYRIYRYVRRIDRFWVKSQPYSLEHMLARHPLVSRFVGGTLFQAFLDAVNYHRWHAPVAGIIRHVEIVPGTYFSQALGYGVPTEPQFNMENTNIQCENQAYVAAVATRCVIILEAENPAIGMVAVVFVGMADVSTCDAFVTGGQKVKKGDELGTFRFGGSSVVMVLEQGVDLRWDLHGQEVVVKKRARLLAAEPPKKREIRGKLHQDEFRRGWRGEALGM</sequence>
<dbReference type="OrthoDB" id="5973539at2759"/>
<evidence type="ECO:0000313" key="4">
    <source>
        <dbReference type="EMBL" id="KAG9240292.1"/>
    </source>
</evidence>
<dbReference type="AlphaFoldDB" id="A0A9P7YV62"/>
<dbReference type="Proteomes" id="UP000887226">
    <property type="component" value="Unassembled WGS sequence"/>
</dbReference>
<comment type="caution">
    <text evidence="4">The sequence shown here is derived from an EMBL/GenBank/DDBJ whole genome shotgun (WGS) entry which is preliminary data.</text>
</comment>
<protein>
    <submittedName>
        <fullName evidence="4">Phosphatidylserine decarboxylase</fullName>
    </submittedName>
</protein>
<proteinExistence type="predicted"/>
<feature type="domain" description="L-tryptophan decarboxylase PsiD-like" evidence="3">
    <location>
        <begin position="48"/>
        <end position="183"/>
    </location>
</feature>
<evidence type="ECO:0000259" key="3">
    <source>
        <dbReference type="Pfam" id="PF12588"/>
    </source>
</evidence>
<evidence type="ECO:0000313" key="5">
    <source>
        <dbReference type="Proteomes" id="UP000887226"/>
    </source>
</evidence>
<dbReference type="PANTHER" id="PTHR10067:SF9">
    <property type="entry name" value="PHOSPHATIDYLSERINE DECARBOXYLASE FAMILY PROTEIN (AFU_ORTHOLOGUE AFUA_7G01730)"/>
    <property type="match status" value="1"/>
</dbReference>
<keyword evidence="1" id="KW-0210">Decarboxylase</keyword>
<dbReference type="GO" id="GO:0005739">
    <property type="term" value="C:mitochondrion"/>
    <property type="evidence" value="ECO:0007669"/>
    <property type="project" value="TreeGrafter"/>
</dbReference>
<reference evidence="4" key="1">
    <citation type="journal article" date="2021" name="IMA Fungus">
        <title>Genomic characterization of three marine fungi, including Emericellopsis atlantica sp. nov. with signatures of a generalist lifestyle and marine biomass degradation.</title>
        <authorList>
            <person name="Hagestad O.C."/>
            <person name="Hou L."/>
            <person name="Andersen J.H."/>
            <person name="Hansen E.H."/>
            <person name="Altermark B."/>
            <person name="Li C."/>
            <person name="Kuhnert E."/>
            <person name="Cox R.J."/>
            <person name="Crous P.W."/>
            <person name="Spatafora J.W."/>
            <person name="Lail K."/>
            <person name="Amirebrahimi M."/>
            <person name="Lipzen A."/>
            <person name="Pangilinan J."/>
            <person name="Andreopoulos W."/>
            <person name="Hayes R.D."/>
            <person name="Ng V."/>
            <person name="Grigoriev I.V."/>
            <person name="Jackson S.A."/>
            <person name="Sutton T.D.S."/>
            <person name="Dobson A.D.W."/>
            <person name="Rama T."/>
        </authorList>
    </citation>
    <scope>NUCLEOTIDE SEQUENCE</scope>
    <source>
        <strain evidence="4">TRa3180A</strain>
    </source>
</reference>
<dbReference type="InterPro" id="IPR022237">
    <property type="entry name" value="PsiD-like"/>
</dbReference>
<dbReference type="Pfam" id="PF02666">
    <property type="entry name" value="PS_Dcarbxylase"/>
    <property type="match status" value="1"/>
</dbReference>
<keyword evidence="2" id="KW-0456">Lyase</keyword>
<keyword evidence="5" id="KW-1185">Reference proteome</keyword>
<dbReference type="Pfam" id="PF12588">
    <property type="entry name" value="PSDC"/>
    <property type="match status" value="1"/>
</dbReference>
<accession>A0A9P7YV62</accession>
<dbReference type="GO" id="GO:0006646">
    <property type="term" value="P:phosphatidylethanolamine biosynthetic process"/>
    <property type="evidence" value="ECO:0007669"/>
    <property type="project" value="TreeGrafter"/>
</dbReference>
<dbReference type="GO" id="GO:0004609">
    <property type="term" value="F:phosphatidylserine decarboxylase activity"/>
    <property type="evidence" value="ECO:0007669"/>
    <property type="project" value="InterPro"/>
</dbReference>
<dbReference type="PANTHER" id="PTHR10067">
    <property type="entry name" value="PHOSPHATIDYLSERINE DECARBOXYLASE"/>
    <property type="match status" value="1"/>
</dbReference>
<evidence type="ECO:0000256" key="1">
    <source>
        <dbReference type="ARBA" id="ARBA00022793"/>
    </source>
</evidence>
<dbReference type="EMBL" id="MU254501">
    <property type="protein sequence ID" value="KAG9240292.1"/>
    <property type="molecule type" value="Genomic_DNA"/>
</dbReference>
<dbReference type="InterPro" id="IPR003817">
    <property type="entry name" value="PS_Dcarbxylase"/>
</dbReference>
<evidence type="ECO:0000256" key="2">
    <source>
        <dbReference type="ARBA" id="ARBA00023239"/>
    </source>
</evidence>
<gene>
    <name evidence="4" type="ORF">BJ878DRAFT_537209</name>
</gene>
<name>A0A9P7YV62_9HELO</name>